<dbReference type="Pfam" id="PF09234">
    <property type="entry name" value="DUF1963"/>
    <property type="match status" value="1"/>
</dbReference>
<dbReference type="InterPro" id="IPR015315">
    <property type="entry name" value="DUF1963"/>
</dbReference>
<evidence type="ECO:0000313" key="2">
    <source>
        <dbReference type="Proteomes" id="UP000612956"/>
    </source>
</evidence>
<reference evidence="1" key="1">
    <citation type="journal article" date="2014" name="Int. J. Syst. Evol. Microbiol.">
        <title>Complete genome sequence of Corynebacterium casei LMG S-19264T (=DSM 44701T), isolated from a smear-ripened cheese.</title>
        <authorList>
            <consortium name="US DOE Joint Genome Institute (JGI-PGF)"/>
            <person name="Walter F."/>
            <person name="Albersmeier A."/>
            <person name="Kalinowski J."/>
            <person name="Ruckert C."/>
        </authorList>
    </citation>
    <scope>NUCLEOTIDE SEQUENCE</scope>
    <source>
        <strain evidence="1">CGMCC 4.7278</strain>
    </source>
</reference>
<keyword evidence="2" id="KW-1185">Reference proteome</keyword>
<dbReference type="InterPro" id="IPR035948">
    <property type="entry name" value="YwqG-like_sf"/>
</dbReference>
<accession>A0A917QLB1</accession>
<proteinExistence type="predicted"/>
<gene>
    <name evidence="1" type="ORF">GCM10011591_29960</name>
</gene>
<comment type="caution">
    <text evidence="1">The sequence shown here is derived from an EMBL/GenBank/DDBJ whole genome shotgun (WGS) entry which is preliminary data.</text>
</comment>
<evidence type="ECO:0008006" key="3">
    <source>
        <dbReference type="Google" id="ProtNLM"/>
    </source>
</evidence>
<dbReference type="PANTHER" id="PTHR36436:SF6">
    <property type="entry name" value="SLL5081 PROTEIN"/>
    <property type="match status" value="1"/>
</dbReference>
<dbReference type="EMBL" id="BMMW01000003">
    <property type="protein sequence ID" value="GGK55987.1"/>
    <property type="molecule type" value="Genomic_DNA"/>
</dbReference>
<name>A0A917QLB1_9NOCA</name>
<dbReference type="AlphaFoldDB" id="A0A917QLB1"/>
<evidence type="ECO:0000313" key="1">
    <source>
        <dbReference type="EMBL" id="GGK55987.1"/>
    </source>
</evidence>
<dbReference type="Gene3D" id="2.30.320.10">
    <property type="entry name" value="YwqG-like"/>
    <property type="match status" value="1"/>
</dbReference>
<organism evidence="1 2">
    <name type="scientific">Nocardia camponoti</name>
    <dbReference type="NCBI Taxonomy" id="1616106"/>
    <lineage>
        <taxon>Bacteria</taxon>
        <taxon>Bacillati</taxon>
        <taxon>Actinomycetota</taxon>
        <taxon>Actinomycetes</taxon>
        <taxon>Mycobacteriales</taxon>
        <taxon>Nocardiaceae</taxon>
        <taxon>Nocardia</taxon>
    </lineage>
</organism>
<reference evidence="1" key="2">
    <citation type="submission" date="2020-09" db="EMBL/GenBank/DDBJ databases">
        <authorList>
            <person name="Sun Q."/>
            <person name="Zhou Y."/>
        </authorList>
    </citation>
    <scope>NUCLEOTIDE SEQUENCE</scope>
    <source>
        <strain evidence="1">CGMCC 4.7278</strain>
    </source>
</reference>
<protein>
    <recommendedName>
        <fullName evidence="3">DUF1963 domain-containing protein</fullName>
    </recommendedName>
</protein>
<dbReference type="PANTHER" id="PTHR36436">
    <property type="entry name" value="SLL5081 PROTEIN"/>
    <property type="match status" value="1"/>
</dbReference>
<dbReference type="RefSeq" id="WP_188829643.1">
    <property type="nucleotide sequence ID" value="NZ_BMMW01000003.1"/>
</dbReference>
<dbReference type="SUPFAM" id="SSF103032">
    <property type="entry name" value="Hypothetical protein YwqG"/>
    <property type="match status" value="1"/>
</dbReference>
<dbReference type="Proteomes" id="UP000612956">
    <property type="component" value="Unassembled WGS sequence"/>
</dbReference>
<sequence length="250" mass="28514">MAEAESLHPDFQLTIREGLRLRHGSQGDMLIGYFGGLPELPEGFDWPGDDRGHYEHVATIDLARLPALDLGLPTSGRITVFGDTGGWSGALLYFADDVVLQKTALPEDLERQNRLFRHVPMTYVTVPTIPSRWWLEEYLLGDGDHDDSVHERLESFSDTFRSRSSSWHQLGGWANEIQGERDRGLLPDTTAERHFFPDYPPLGPVLIAQFDTDHELGMGWGDFGTLYCFIDIDHLKNRDFTNVEVYWESY</sequence>